<sequence length="71" mass="8280">MDFNPDFEKLLDRKIEEALKKNVREPWWYVLWLGVTASLIATALWAGGLWLMKQNFIRGKVDAEIALEMKA</sequence>
<keyword evidence="3" id="KW-1185">Reference proteome</keyword>
<comment type="caution">
    <text evidence="2">The sequence shown here is derived from an EMBL/GenBank/DDBJ whole genome shotgun (WGS) entry which is preliminary data.</text>
</comment>
<keyword evidence="1" id="KW-0472">Membrane</keyword>
<evidence type="ECO:0000256" key="1">
    <source>
        <dbReference type="SAM" id="Phobius"/>
    </source>
</evidence>
<dbReference type="Proteomes" id="UP001174932">
    <property type="component" value="Unassembled WGS sequence"/>
</dbReference>
<reference evidence="2" key="1">
    <citation type="journal article" date="2015" name="Int. J. Syst. Evol. Microbiol.">
        <title>Rhizobium alvei sp. nov., isolated from a freshwater river.</title>
        <authorList>
            <person name="Sheu S.Y."/>
            <person name="Huang H.W."/>
            <person name="Young C.C."/>
            <person name="Chen W.M."/>
        </authorList>
    </citation>
    <scope>NUCLEOTIDE SEQUENCE</scope>
    <source>
        <strain evidence="2">TNR-22</strain>
    </source>
</reference>
<evidence type="ECO:0000313" key="2">
    <source>
        <dbReference type="EMBL" id="MDO6966737.1"/>
    </source>
</evidence>
<keyword evidence="1" id="KW-1133">Transmembrane helix</keyword>
<organism evidence="2 3">
    <name type="scientific">Rhizobium alvei</name>
    <dbReference type="NCBI Taxonomy" id="1132659"/>
    <lineage>
        <taxon>Bacteria</taxon>
        <taxon>Pseudomonadati</taxon>
        <taxon>Pseudomonadota</taxon>
        <taxon>Alphaproteobacteria</taxon>
        <taxon>Hyphomicrobiales</taxon>
        <taxon>Rhizobiaceae</taxon>
        <taxon>Rhizobium/Agrobacterium group</taxon>
        <taxon>Rhizobium</taxon>
    </lineage>
</organism>
<feature type="transmembrane region" description="Helical" evidence="1">
    <location>
        <begin position="27"/>
        <end position="51"/>
    </location>
</feature>
<reference evidence="2" key="2">
    <citation type="submission" date="2023-07" db="EMBL/GenBank/DDBJ databases">
        <authorList>
            <person name="Shen H."/>
        </authorList>
    </citation>
    <scope>NUCLEOTIDE SEQUENCE</scope>
    <source>
        <strain evidence="2">TNR-22</strain>
    </source>
</reference>
<proteinExistence type="predicted"/>
<name>A0ABT8YTL9_9HYPH</name>
<protein>
    <submittedName>
        <fullName evidence="2">Uncharacterized protein</fullName>
    </submittedName>
</protein>
<dbReference type="RefSeq" id="WP_304378667.1">
    <property type="nucleotide sequence ID" value="NZ_JAUOZU010000021.1"/>
</dbReference>
<gene>
    <name evidence="2" type="ORF">Q4481_22525</name>
</gene>
<evidence type="ECO:0000313" key="3">
    <source>
        <dbReference type="Proteomes" id="UP001174932"/>
    </source>
</evidence>
<dbReference type="EMBL" id="JAUOZU010000021">
    <property type="protein sequence ID" value="MDO6966737.1"/>
    <property type="molecule type" value="Genomic_DNA"/>
</dbReference>
<accession>A0ABT8YTL9</accession>
<keyword evidence="1" id="KW-0812">Transmembrane</keyword>